<accession>A0ABR3GA66</accession>
<dbReference type="EC" id="3.1.1.5" evidence="2 9"/>
<evidence type="ECO:0000256" key="3">
    <source>
        <dbReference type="ARBA" id="ARBA00022729"/>
    </source>
</evidence>
<reference evidence="11 12" key="1">
    <citation type="submission" date="2024-02" db="EMBL/GenBank/DDBJ databases">
        <title>Discinaceae phylogenomics.</title>
        <authorList>
            <person name="Dirks A.C."/>
            <person name="James T.Y."/>
        </authorList>
    </citation>
    <scope>NUCLEOTIDE SEQUENCE [LARGE SCALE GENOMIC DNA]</scope>
    <source>
        <strain evidence="11 12">ACD0624</strain>
    </source>
</reference>
<evidence type="ECO:0000256" key="8">
    <source>
        <dbReference type="PROSITE-ProRule" id="PRU00555"/>
    </source>
</evidence>
<evidence type="ECO:0000256" key="9">
    <source>
        <dbReference type="RuleBase" id="RU362103"/>
    </source>
</evidence>
<dbReference type="PANTHER" id="PTHR10728">
    <property type="entry name" value="CYTOSOLIC PHOSPHOLIPASE A2"/>
    <property type="match status" value="1"/>
</dbReference>
<dbReference type="SUPFAM" id="SSF52151">
    <property type="entry name" value="FabD/lysophospholipase-like"/>
    <property type="match status" value="1"/>
</dbReference>
<feature type="domain" description="PLA2c" evidence="10">
    <location>
        <begin position="31"/>
        <end position="566"/>
    </location>
</feature>
<comment type="caution">
    <text evidence="11">The sequence shown here is derived from an EMBL/GenBank/DDBJ whole genome shotgun (WGS) entry which is preliminary data.</text>
</comment>
<dbReference type="SMART" id="SM00022">
    <property type="entry name" value="PLAc"/>
    <property type="match status" value="1"/>
</dbReference>
<dbReference type="InterPro" id="IPR002642">
    <property type="entry name" value="LysoPLipase_cat_dom"/>
</dbReference>
<dbReference type="Proteomes" id="UP001447188">
    <property type="component" value="Unassembled WGS sequence"/>
</dbReference>
<protein>
    <recommendedName>
        <fullName evidence="2 9">Lysophospholipase</fullName>
        <ecNumber evidence="2 9">3.1.1.5</ecNumber>
    </recommendedName>
</protein>
<evidence type="ECO:0000256" key="4">
    <source>
        <dbReference type="ARBA" id="ARBA00022801"/>
    </source>
</evidence>
<gene>
    <name evidence="11" type="primary">PLB1_2</name>
    <name evidence="11" type="ORF">Q9L58_008384</name>
</gene>
<keyword evidence="5 8" id="KW-0442">Lipid degradation</keyword>
<dbReference type="GO" id="GO:0004622">
    <property type="term" value="F:phosphatidylcholine lysophospholipase activity"/>
    <property type="evidence" value="ECO:0007669"/>
    <property type="project" value="UniProtKB-EC"/>
</dbReference>
<organism evidence="11 12">
    <name type="scientific">Discina gigas</name>
    <dbReference type="NCBI Taxonomy" id="1032678"/>
    <lineage>
        <taxon>Eukaryota</taxon>
        <taxon>Fungi</taxon>
        <taxon>Dikarya</taxon>
        <taxon>Ascomycota</taxon>
        <taxon>Pezizomycotina</taxon>
        <taxon>Pezizomycetes</taxon>
        <taxon>Pezizales</taxon>
        <taxon>Discinaceae</taxon>
        <taxon>Discina</taxon>
    </lineage>
</organism>
<sequence>MYIPLLALCLISFWTVTSPAKSPSYAPRRTSCPTGTFVRPATSLSPNESDYVSLRRSNTTSLRSESLLKFVDSPRLGIPREKLESYVTNTTTALAFSGGGYRAMLNAAGIFTALDSRTSESKFAGLLQGMDYLTGLSGGSWMVGSSAVNDFATVPSLRANTWQLHKDLVTPGGVGDTLAYLDSIRSQVVQKDHAGFTTTITDYWGLALGRQLVNRQKGGVNTTWSGIRDVESFRNASMPFPIVVSDGRRIGEVLAESNATIYEFNAFEFGTWDRELRLFYPMEYLGTSMDDGKPRNQTCASGFDYAGFVMGTSSSLFNNIVAAIGKNVSGIEGATLRDIVAPILEGLTEGGDDIAEYPNPFQGYNPENNSVTDYSTLELVDGGEDSQNIPLWPLLQPERQVDVILAIDSSANTEYNWPNGSSLVHTYRRINNNASYIDTLSFPSVPGFDTFVELGLNQRPTFFGCDGRNHSGAGLPPPLIVYLPNTPFDYYTNTSTFQLRYKDAELDGFVSNGREQVAQGADKGWSECLACAILQRARERMGDIVGYGDGRCRDCFQSYCWNGTVVGGGGRGGVYAPHLKNGSDVTYQQQEEMLKGDKLSGKY</sequence>
<keyword evidence="4 8" id="KW-0378">Hydrolase</keyword>
<dbReference type="Gene3D" id="3.40.1090.10">
    <property type="entry name" value="Cytosolic phospholipase A2 catalytic domain"/>
    <property type="match status" value="1"/>
</dbReference>
<evidence type="ECO:0000313" key="12">
    <source>
        <dbReference type="Proteomes" id="UP001447188"/>
    </source>
</evidence>
<dbReference type="PANTHER" id="PTHR10728:SF33">
    <property type="entry name" value="LYSOPHOSPHOLIPASE 1-RELATED"/>
    <property type="match status" value="1"/>
</dbReference>
<dbReference type="PROSITE" id="PS51210">
    <property type="entry name" value="PLA2C"/>
    <property type="match status" value="1"/>
</dbReference>
<evidence type="ECO:0000256" key="1">
    <source>
        <dbReference type="ARBA" id="ARBA00008780"/>
    </source>
</evidence>
<keyword evidence="12" id="KW-1185">Reference proteome</keyword>
<comment type="catalytic activity">
    <reaction evidence="9">
        <text>a 1-acyl-sn-glycero-3-phosphocholine + H2O = sn-glycerol 3-phosphocholine + a fatty acid + H(+)</text>
        <dbReference type="Rhea" id="RHEA:15177"/>
        <dbReference type="ChEBI" id="CHEBI:15377"/>
        <dbReference type="ChEBI" id="CHEBI:15378"/>
        <dbReference type="ChEBI" id="CHEBI:16870"/>
        <dbReference type="ChEBI" id="CHEBI:28868"/>
        <dbReference type="ChEBI" id="CHEBI:58168"/>
        <dbReference type="EC" id="3.1.1.5"/>
    </reaction>
</comment>
<keyword evidence="7" id="KW-0325">Glycoprotein</keyword>
<evidence type="ECO:0000313" key="11">
    <source>
        <dbReference type="EMBL" id="KAL0632716.1"/>
    </source>
</evidence>
<dbReference type="EMBL" id="JBBBZM010000154">
    <property type="protein sequence ID" value="KAL0632716.1"/>
    <property type="molecule type" value="Genomic_DNA"/>
</dbReference>
<evidence type="ECO:0000256" key="5">
    <source>
        <dbReference type="ARBA" id="ARBA00022963"/>
    </source>
</evidence>
<keyword evidence="6 8" id="KW-0443">Lipid metabolism</keyword>
<comment type="similarity">
    <text evidence="1 9">Belongs to the lysophospholipase family.</text>
</comment>
<feature type="chain" id="PRO_5044972578" description="Lysophospholipase" evidence="9">
    <location>
        <begin position="20"/>
        <end position="603"/>
    </location>
</feature>
<evidence type="ECO:0000256" key="2">
    <source>
        <dbReference type="ARBA" id="ARBA00013274"/>
    </source>
</evidence>
<evidence type="ECO:0000259" key="10">
    <source>
        <dbReference type="PROSITE" id="PS51210"/>
    </source>
</evidence>
<feature type="signal peptide" evidence="9">
    <location>
        <begin position="1"/>
        <end position="19"/>
    </location>
</feature>
<dbReference type="InterPro" id="IPR016035">
    <property type="entry name" value="Acyl_Trfase/lysoPLipase"/>
</dbReference>
<evidence type="ECO:0000256" key="6">
    <source>
        <dbReference type="ARBA" id="ARBA00023098"/>
    </source>
</evidence>
<proteinExistence type="inferred from homology"/>
<keyword evidence="3 9" id="KW-0732">Signal</keyword>
<dbReference type="Pfam" id="PF01735">
    <property type="entry name" value="PLA2_B"/>
    <property type="match status" value="1"/>
</dbReference>
<name>A0ABR3GA66_9PEZI</name>
<evidence type="ECO:0000256" key="7">
    <source>
        <dbReference type="ARBA" id="ARBA00023180"/>
    </source>
</evidence>